<feature type="domain" description="3-keto-alpha-glucoside-1,2-lyase/3-keto-2-hydroxy-glucal hydratase" evidence="2">
    <location>
        <begin position="40"/>
        <end position="236"/>
    </location>
</feature>
<dbReference type="Proteomes" id="UP001560573">
    <property type="component" value="Unassembled WGS sequence"/>
</dbReference>
<organism evidence="3 4">
    <name type="scientific">Danxiaibacter flavus</name>
    <dbReference type="NCBI Taxonomy" id="3049108"/>
    <lineage>
        <taxon>Bacteria</taxon>
        <taxon>Pseudomonadati</taxon>
        <taxon>Bacteroidota</taxon>
        <taxon>Chitinophagia</taxon>
        <taxon>Chitinophagales</taxon>
        <taxon>Chitinophagaceae</taxon>
        <taxon>Danxiaibacter</taxon>
    </lineage>
</organism>
<dbReference type="EMBL" id="JAULBC010000010">
    <property type="protein sequence ID" value="MEX6690757.1"/>
    <property type="molecule type" value="Genomic_DNA"/>
</dbReference>
<reference evidence="3 4" key="1">
    <citation type="submission" date="2023-07" db="EMBL/GenBank/DDBJ databases">
        <authorList>
            <person name="Lian W.-H."/>
        </authorList>
    </citation>
    <scope>NUCLEOTIDE SEQUENCE [LARGE SCALE GENOMIC DNA]</scope>
    <source>
        <strain evidence="3 4">SYSU DXS3180</strain>
    </source>
</reference>
<feature type="chain" id="PRO_5046083093" evidence="1">
    <location>
        <begin position="29"/>
        <end position="238"/>
    </location>
</feature>
<name>A0ABV3ZLQ1_9BACT</name>
<evidence type="ECO:0000313" key="4">
    <source>
        <dbReference type="Proteomes" id="UP001560573"/>
    </source>
</evidence>
<keyword evidence="4" id="KW-1185">Reference proteome</keyword>
<accession>A0ABV3ZLQ1</accession>
<dbReference type="InterPro" id="IPR010496">
    <property type="entry name" value="AL/BT2_dom"/>
</dbReference>
<evidence type="ECO:0000259" key="2">
    <source>
        <dbReference type="Pfam" id="PF06439"/>
    </source>
</evidence>
<sequence>MLLKPTMRAAICCGILITGLSAFSPKEADNTLTAKEKKEGWQLLFDGKDTKGWHNYQGKQMDSWEIIDGQLHCKSEGVTKRADLTTDGEYGDFELAVDWKVDPKSNSGIIYRANENHDHSYESGPEYQLIDDKGYPGKVEDNQKSGSDYAMHAASSLVTKPVGEYNHTVIKVKGAHVEHYLNGVKVVEFDYWTDDWKKLKDASKWKDKPEYGMLKAGHICLQDHGGGAWFKNIKIRKI</sequence>
<feature type="signal peptide" evidence="1">
    <location>
        <begin position="1"/>
        <end position="28"/>
    </location>
</feature>
<proteinExistence type="predicted"/>
<gene>
    <name evidence="3" type="ORF">QTN47_24835</name>
</gene>
<evidence type="ECO:0000256" key="1">
    <source>
        <dbReference type="SAM" id="SignalP"/>
    </source>
</evidence>
<dbReference type="Pfam" id="PF06439">
    <property type="entry name" value="3keto-disac_hyd"/>
    <property type="match status" value="1"/>
</dbReference>
<evidence type="ECO:0000313" key="3">
    <source>
        <dbReference type="EMBL" id="MEX6690757.1"/>
    </source>
</evidence>
<comment type="caution">
    <text evidence="3">The sequence shown here is derived from an EMBL/GenBank/DDBJ whole genome shotgun (WGS) entry which is preliminary data.</text>
</comment>
<keyword evidence="1" id="KW-0732">Signal</keyword>
<protein>
    <submittedName>
        <fullName evidence="3">DUF1080 domain-containing protein</fullName>
    </submittedName>
</protein>
<dbReference type="Gene3D" id="2.60.120.560">
    <property type="entry name" value="Exo-inulinase, domain 1"/>
    <property type="match status" value="1"/>
</dbReference>
<dbReference type="RefSeq" id="WP_369332172.1">
    <property type="nucleotide sequence ID" value="NZ_JAULBC010000010.1"/>
</dbReference>